<reference evidence="4" key="1">
    <citation type="submission" date="2015-01" db="EMBL/GenBank/DDBJ databases">
        <authorList>
            <person name="Manzoor Shahid"/>
            <person name="Zubair Saima"/>
        </authorList>
    </citation>
    <scope>NUCLEOTIDE SEQUENCE [LARGE SCALE GENOMIC DNA]</scope>
    <source>
        <strain evidence="4">V1</strain>
    </source>
</reference>
<name>A0A0B7GZG6_TREPH</name>
<evidence type="ECO:0000313" key="2">
    <source>
        <dbReference type="EMBL" id="CEM62385.1"/>
    </source>
</evidence>
<organism evidence="2 4">
    <name type="scientific">Treponema phagedenis</name>
    <dbReference type="NCBI Taxonomy" id="162"/>
    <lineage>
        <taxon>Bacteria</taxon>
        <taxon>Pseudomonadati</taxon>
        <taxon>Spirochaetota</taxon>
        <taxon>Spirochaetia</taxon>
        <taxon>Spirochaetales</taxon>
        <taxon>Treponemataceae</taxon>
        <taxon>Treponema</taxon>
    </lineage>
</organism>
<sequence length="277" mass="31521">MVKKIFFLLFLCITMASLWAEDAEHNRIGIEKRQDFKMEMELSNRMKFQFISGYNIYDFLPQVGFNFIIFDDYLFSINQSISVRMKESAPMFKEKNFAIKAAFNDTVLGFTWQPSYQRWRFKLGLVSTLPTVPWVPKNADSFVTGSGRFGEEVFFAVNYITDPVVIGGRVSYTFVSPVIKNKESGWIPCILTSAVNVTAVLNHHISLSCIAAISWDSGPLQSSHYISGQSSLMESVKFNASWTENKWSISGELEFLHSSGVVLPIWGLSFTRELYGK</sequence>
<dbReference type="GeneID" id="57752250"/>
<accession>A0A0B7GZG6</accession>
<gene>
    <name evidence="3" type="ORF">FUT82_14460</name>
    <name evidence="2" type="ORF">TPHV1_310014</name>
</gene>
<evidence type="ECO:0000313" key="3">
    <source>
        <dbReference type="EMBL" id="QEJ99077.1"/>
    </source>
</evidence>
<feature type="signal peptide" evidence="1">
    <location>
        <begin position="1"/>
        <end position="20"/>
    </location>
</feature>
<protein>
    <submittedName>
        <fullName evidence="2">Uncharacterized protein</fullName>
    </submittedName>
</protein>
<dbReference type="Proteomes" id="UP000042527">
    <property type="component" value="Unassembled WGS sequence"/>
</dbReference>
<dbReference type="EMBL" id="CP042817">
    <property type="protein sequence ID" value="QEJ99077.1"/>
    <property type="molecule type" value="Genomic_DNA"/>
</dbReference>
<reference evidence="2" key="2">
    <citation type="submission" date="2015-01" db="EMBL/GenBank/DDBJ databases">
        <authorList>
            <person name="Xiang T."/>
            <person name="Song Y."/>
            <person name="Huang L."/>
            <person name="Wang B."/>
            <person name="Wu P."/>
        </authorList>
    </citation>
    <scope>NUCLEOTIDE SEQUENCE [LARGE SCALE GENOMIC DNA]</scope>
    <source>
        <strain evidence="2">V1</strain>
    </source>
</reference>
<dbReference type="EMBL" id="CDNC01000025">
    <property type="protein sequence ID" value="CEM62385.1"/>
    <property type="molecule type" value="Genomic_DNA"/>
</dbReference>
<evidence type="ECO:0000313" key="4">
    <source>
        <dbReference type="Proteomes" id="UP000042527"/>
    </source>
</evidence>
<dbReference type="RefSeq" id="WP_024752142.1">
    <property type="nucleotide sequence ID" value="NZ_CDNC01000025.1"/>
</dbReference>
<proteinExistence type="predicted"/>
<evidence type="ECO:0000313" key="5">
    <source>
        <dbReference type="Proteomes" id="UP000323594"/>
    </source>
</evidence>
<dbReference type="Proteomes" id="UP000323594">
    <property type="component" value="Chromosome"/>
</dbReference>
<keyword evidence="1" id="KW-0732">Signal</keyword>
<reference evidence="3 5" key="3">
    <citation type="submission" date="2019-08" db="EMBL/GenBank/DDBJ databases">
        <authorList>
            <person name="Kuhnert P."/>
        </authorList>
    </citation>
    <scope>NUCLEOTIDE SEQUENCE [LARGE SCALE GENOMIC DNA]</scope>
    <source>
        <strain evidence="3 5">B36.5</strain>
    </source>
</reference>
<dbReference type="AlphaFoldDB" id="A0A0B7GZG6"/>
<evidence type="ECO:0000256" key="1">
    <source>
        <dbReference type="SAM" id="SignalP"/>
    </source>
</evidence>
<keyword evidence="4" id="KW-1185">Reference proteome</keyword>
<feature type="chain" id="PRO_5030004835" evidence="1">
    <location>
        <begin position="21"/>
        <end position="277"/>
    </location>
</feature>